<evidence type="ECO:0008006" key="4">
    <source>
        <dbReference type="Google" id="ProtNLM"/>
    </source>
</evidence>
<protein>
    <recommendedName>
        <fullName evidence="4">Lipoprotein</fullName>
    </recommendedName>
</protein>
<proteinExistence type="predicted"/>
<dbReference type="AlphaFoldDB" id="A0A0S2FBS1"/>
<organism evidence="2 3">
    <name type="scientific">Lysobacter antibioticus</name>
    <dbReference type="NCBI Taxonomy" id="84531"/>
    <lineage>
        <taxon>Bacteria</taxon>
        <taxon>Pseudomonadati</taxon>
        <taxon>Pseudomonadota</taxon>
        <taxon>Gammaproteobacteria</taxon>
        <taxon>Lysobacterales</taxon>
        <taxon>Lysobacteraceae</taxon>
        <taxon>Lysobacter</taxon>
    </lineage>
</organism>
<evidence type="ECO:0000256" key="1">
    <source>
        <dbReference type="SAM" id="SignalP"/>
    </source>
</evidence>
<name>A0A0S2FBS1_LYSAN</name>
<dbReference type="PATRIC" id="fig|84531.8.peg.2854"/>
<keyword evidence="1" id="KW-0732">Signal</keyword>
<evidence type="ECO:0000313" key="2">
    <source>
        <dbReference type="EMBL" id="ALN80972.1"/>
    </source>
</evidence>
<keyword evidence="3" id="KW-1185">Reference proteome</keyword>
<dbReference type="Proteomes" id="UP000060787">
    <property type="component" value="Chromosome"/>
</dbReference>
<dbReference type="EMBL" id="CP011129">
    <property type="protein sequence ID" value="ALN80972.1"/>
    <property type="molecule type" value="Genomic_DNA"/>
</dbReference>
<dbReference type="STRING" id="84531.LA76x_2842"/>
<gene>
    <name evidence="2" type="ORF">LA76x_2842</name>
</gene>
<sequence>MSRIVINRGKLMKYILALFVLLLADAACATSVPLKPLEEMVREADHVVVATVESVDMVGGRGEPITDPKARTGPGSKNRMRFNLRVQELLFTRSPALPPTLRVPLWTAWHYELGDIQEQATGSTGIFLLKGEDYQPVYPADFQRPLDERKEIERLLRPR</sequence>
<accession>A0A0S2FBS1</accession>
<dbReference type="RefSeq" id="WP_057918144.1">
    <property type="nucleotide sequence ID" value="NZ_CP011129.1"/>
</dbReference>
<reference evidence="2 3" key="1">
    <citation type="journal article" date="2015" name="BMC Genomics">
        <title>Comparative genomics and metabolic profiling of the genus Lysobacter.</title>
        <authorList>
            <person name="de Bruijn I."/>
            <person name="Cheng X."/>
            <person name="de Jager V."/>
            <person name="Exposito R.G."/>
            <person name="Watrous J."/>
            <person name="Patel N."/>
            <person name="Postma J."/>
            <person name="Dorrestein P.C."/>
            <person name="Kobayashi D."/>
            <person name="Raaijmakers J.M."/>
        </authorList>
    </citation>
    <scope>NUCLEOTIDE SEQUENCE [LARGE SCALE GENOMIC DNA]</scope>
    <source>
        <strain evidence="2 3">76</strain>
    </source>
</reference>
<evidence type="ECO:0000313" key="3">
    <source>
        <dbReference type="Proteomes" id="UP000060787"/>
    </source>
</evidence>
<dbReference type="KEGG" id="lab:LA76x_2842"/>
<feature type="chain" id="PRO_5006597043" description="Lipoprotein" evidence="1">
    <location>
        <begin position="30"/>
        <end position="159"/>
    </location>
</feature>
<feature type="signal peptide" evidence="1">
    <location>
        <begin position="1"/>
        <end position="29"/>
    </location>
</feature>